<dbReference type="InterPro" id="IPR021087">
    <property type="entry name" value="Uncharacterised_PixA/AidA"/>
</dbReference>
<proteinExistence type="predicted"/>
<evidence type="ECO:0000313" key="1">
    <source>
        <dbReference type="EMBL" id="MCY0110227.1"/>
    </source>
</evidence>
<reference evidence="1 2" key="1">
    <citation type="submission" date="2022-07" db="EMBL/GenBank/DDBJ databases">
        <title>Characterization of plant growth promoting rhizobacteria (PGPR) for use as bioinoculants in agriculture.</title>
        <authorList>
            <person name="Hassen A.I."/>
            <person name="Pierneef R."/>
        </authorList>
    </citation>
    <scope>NUCLEOTIDE SEQUENCE [LARGE SCALE GENOMIC DNA]</scope>
    <source>
        <strain evidence="1 2">SARCC-3054</strain>
    </source>
</reference>
<keyword evidence="2" id="KW-1185">Reference proteome</keyword>
<comment type="caution">
    <text evidence="1">The sequence shown here is derived from an EMBL/GenBank/DDBJ whole genome shotgun (WGS) entry which is preliminary data.</text>
</comment>
<sequence>MTSEPIPSPSSGATSAQNVLLIVDAESVLSRYPNPSLDAAAPTSIADGFIFFATGDKSKEIVTNDSKLTITGDIDRDLHVRARSVSLIAEHSVVMYALTADGDALSDPRLEVHTNLTVPAPNPDNPAEPGSKNADDHLWICTPKNSGTAHCHLSFMLVNQQCEAVGYFQWQVDVELKA</sequence>
<protein>
    <submittedName>
        <fullName evidence="1">Inclusion body family protein</fullName>
    </submittedName>
</protein>
<name>A0ABT3YXI5_9PSED</name>
<dbReference type="Proteomes" id="UP001207830">
    <property type="component" value="Unassembled WGS sequence"/>
</dbReference>
<dbReference type="Pfam" id="PF12306">
    <property type="entry name" value="PixA"/>
    <property type="match status" value="1"/>
</dbReference>
<dbReference type="InterPro" id="IPR038712">
    <property type="entry name" value="PixA-like_sf"/>
</dbReference>
<dbReference type="EMBL" id="JANIGP010000014">
    <property type="protein sequence ID" value="MCY0110227.1"/>
    <property type="molecule type" value="Genomic_DNA"/>
</dbReference>
<evidence type="ECO:0000313" key="2">
    <source>
        <dbReference type="Proteomes" id="UP001207830"/>
    </source>
</evidence>
<accession>A0ABT3YXI5</accession>
<organism evidence="1 2">
    <name type="scientific">Pseudomonas monsensis</name>
    <dbReference type="NCBI Taxonomy" id="2745509"/>
    <lineage>
        <taxon>Bacteria</taxon>
        <taxon>Pseudomonadati</taxon>
        <taxon>Pseudomonadota</taxon>
        <taxon>Gammaproteobacteria</taxon>
        <taxon>Pseudomonadales</taxon>
        <taxon>Pseudomonadaceae</taxon>
        <taxon>Pseudomonas</taxon>
    </lineage>
</organism>
<dbReference type="Gene3D" id="2.60.40.3910">
    <property type="entry name" value="Inclusion body protein"/>
    <property type="match status" value="1"/>
</dbReference>
<gene>
    <name evidence="1" type="ORF">NQF78_18150</name>
</gene>
<dbReference type="RefSeq" id="WP_267804433.1">
    <property type="nucleotide sequence ID" value="NZ_JANIGP010000014.1"/>
</dbReference>